<dbReference type="PANTHER" id="PTHR43050">
    <property type="entry name" value="SERINE / THREONINE RACEMASE FAMILY MEMBER"/>
    <property type="match status" value="1"/>
</dbReference>
<reference evidence="7 8" key="1">
    <citation type="submission" date="2013-03" db="EMBL/GenBank/DDBJ databases">
        <title>The Genome Sequence of Capronia coronata CBS 617.96.</title>
        <authorList>
            <consortium name="The Broad Institute Genomics Platform"/>
            <person name="Cuomo C."/>
            <person name="de Hoog S."/>
            <person name="Gorbushina A."/>
            <person name="Walker B."/>
            <person name="Young S.K."/>
            <person name="Zeng Q."/>
            <person name="Gargeya S."/>
            <person name="Fitzgerald M."/>
            <person name="Haas B."/>
            <person name="Abouelleil A."/>
            <person name="Allen A.W."/>
            <person name="Alvarado L."/>
            <person name="Arachchi H.M."/>
            <person name="Berlin A.M."/>
            <person name="Chapman S.B."/>
            <person name="Gainer-Dewar J."/>
            <person name="Goldberg J."/>
            <person name="Griggs A."/>
            <person name="Gujja S."/>
            <person name="Hansen M."/>
            <person name="Howarth C."/>
            <person name="Imamovic A."/>
            <person name="Ireland A."/>
            <person name="Larimer J."/>
            <person name="McCowan C."/>
            <person name="Murphy C."/>
            <person name="Pearson M."/>
            <person name="Poon T.W."/>
            <person name="Priest M."/>
            <person name="Roberts A."/>
            <person name="Saif S."/>
            <person name="Shea T."/>
            <person name="Sisk P."/>
            <person name="Sykes S."/>
            <person name="Wortman J."/>
            <person name="Nusbaum C."/>
            <person name="Birren B."/>
        </authorList>
    </citation>
    <scope>NUCLEOTIDE SEQUENCE [LARGE SCALE GENOMIC DNA]</scope>
    <source>
        <strain evidence="7 8">CBS 617.96</strain>
    </source>
</reference>
<evidence type="ECO:0000256" key="4">
    <source>
        <dbReference type="ARBA" id="ARBA00023239"/>
    </source>
</evidence>
<feature type="domain" description="Tryptophan synthase beta chain-like PALP" evidence="6">
    <location>
        <begin position="77"/>
        <end position="356"/>
    </location>
</feature>
<keyword evidence="3" id="KW-0663">Pyridoxal phosphate</keyword>
<proteinExistence type="inferred from homology"/>
<dbReference type="SUPFAM" id="SSF53686">
    <property type="entry name" value="Tryptophan synthase beta subunit-like PLP-dependent enzymes"/>
    <property type="match status" value="1"/>
</dbReference>
<dbReference type="GO" id="GO:0000287">
    <property type="term" value="F:magnesium ion binding"/>
    <property type="evidence" value="ECO:0007669"/>
    <property type="project" value="TreeGrafter"/>
</dbReference>
<dbReference type="InterPro" id="IPR036052">
    <property type="entry name" value="TrpB-like_PALP_sf"/>
</dbReference>
<organism evidence="7 8">
    <name type="scientific">Capronia coronata CBS 617.96</name>
    <dbReference type="NCBI Taxonomy" id="1182541"/>
    <lineage>
        <taxon>Eukaryota</taxon>
        <taxon>Fungi</taxon>
        <taxon>Dikarya</taxon>
        <taxon>Ascomycota</taxon>
        <taxon>Pezizomycotina</taxon>
        <taxon>Eurotiomycetes</taxon>
        <taxon>Chaetothyriomycetidae</taxon>
        <taxon>Chaetothyriales</taxon>
        <taxon>Herpotrichiellaceae</taxon>
        <taxon>Capronia</taxon>
    </lineage>
</organism>
<dbReference type="Proteomes" id="UP000019484">
    <property type="component" value="Unassembled WGS sequence"/>
</dbReference>
<dbReference type="EMBL" id="AMWN01000001">
    <property type="protein sequence ID" value="EXJ95825.1"/>
    <property type="molecule type" value="Genomic_DNA"/>
</dbReference>
<feature type="region of interest" description="Disordered" evidence="5">
    <location>
        <begin position="409"/>
        <end position="454"/>
    </location>
</feature>
<dbReference type="FunFam" id="3.40.50.1100:FF:000005">
    <property type="entry name" value="Threonine dehydratase catabolic"/>
    <property type="match status" value="1"/>
</dbReference>
<dbReference type="AlphaFoldDB" id="W9Z1I7"/>
<dbReference type="GO" id="GO:0003941">
    <property type="term" value="F:L-serine ammonia-lyase activity"/>
    <property type="evidence" value="ECO:0007669"/>
    <property type="project" value="TreeGrafter"/>
</dbReference>
<evidence type="ECO:0000256" key="5">
    <source>
        <dbReference type="SAM" id="MobiDB-lite"/>
    </source>
</evidence>
<comment type="cofactor">
    <cofactor evidence="1">
        <name>pyridoxal 5'-phosphate</name>
        <dbReference type="ChEBI" id="CHEBI:597326"/>
    </cofactor>
</comment>
<dbReference type="GO" id="GO:0008721">
    <property type="term" value="F:D-serine ammonia-lyase activity"/>
    <property type="evidence" value="ECO:0007669"/>
    <property type="project" value="TreeGrafter"/>
</dbReference>
<protein>
    <submittedName>
        <fullName evidence="7">Threonine dehydratase</fullName>
    </submittedName>
</protein>
<dbReference type="PANTHER" id="PTHR43050:SF1">
    <property type="entry name" value="SERINE RACEMASE"/>
    <property type="match status" value="1"/>
</dbReference>
<dbReference type="RefSeq" id="XP_007720054.1">
    <property type="nucleotide sequence ID" value="XM_007721864.1"/>
</dbReference>
<evidence type="ECO:0000256" key="1">
    <source>
        <dbReference type="ARBA" id="ARBA00001933"/>
    </source>
</evidence>
<dbReference type="HOGENOM" id="CLU_021152_4_2_1"/>
<dbReference type="CDD" id="cd01562">
    <property type="entry name" value="Thr-dehyd"/>
    <property type="match status" value="1"/>
</dbReference>
<dbReference type="GO" id="GO:0018114">
    <property type="term" value="F:threonine racemase activity"/>
    <property type="evidence" value="ECO:0007669"/>
    <property type="project" value="TreeGrafter"/>
</dbReference>
<keyword evidence="8" id="KW-1185">Reference proteome</keyword>
<dbReference type="eggNOG" id="KOG1251">
    <property type="taxonomic scope" value="Eukaryota"/>
</dbReference>
<evidence type="ECO:0000313" key="7">
    <source>
        <dbReference type="EMBL" id="EXJ95825.1"/>
    </source>
</evidence>
<accession>W9Z1I7</accession>
<dbReference type="OrthoDB" id="271064at2759"/>
<dbReference type="InterPro" id="IPR001926">
    <property type="entry name" value="TrpB-like_PALP"/>
</dbReference>
<comment type="similarity">
    <text evidence="2">Belongs to the serine/threonine dehydratase family.</text>
</comment>
<feature type="compositionally biased region" description="Basic and acidic residues" evidence="5">
    <location>
        <begin position="445"/>
        <end position="454"/>
    </location>
</feature>
<feature type="compositionally biased region" description="Basic and acidic residues" evidence="5">
    <location>
        <begin position="409"/>
        <end position="438"/>
    </location>
</feature>
<dbReference type="STRING" id="1182541.W9Z1I7"/>
<evidence type="ECO:0000256" key="2">
    <source>
        <dbReference type="ARBA" id="ARBA00010869"/>
    </source>
</evidence>
<name>W9Z1I7_9EURO</name>
<dbReference type="GO" id="GO:0005524">
    <property type="term" value="F:ATP binding"/>
    <property type="evidence" value="ECO:0007669"/>
    <property type="project" value="TreeGrafter"/>
</dbReference>
<dbReference type="GO" id="GO:0030170">
    <property type="term" value="F:pyridoxal phosphate binding"/>
    <property type="evidence" value="ECO:0007669"/>
    <property type="project" value="TreeGrafter"/>
</dbReference>
<evidence type="ECO:0000256" key="3">
    <source>
        <dbReference type="ARBA" id="ARBA00022898"/>
    </source>
</evidence>
<evidence type="ECO:0000259" key="6">
    <source>
        <dbReference type="Pfam" id="PF00291"/>
    </source>
</evidence>
<dbReference type="Gene3D" id="3.40.50.1100">
    <property type="match status" value="2"/>
</dbReference>
<dbReference type="GO" id="GO:0030378">
    <property type="term" value="F:serine racemase activity"/>
    <property type="evidence" value="ECO:0007669"/>
    <property type="project" value="TreeGrafter"/>
</dbReference>
<keyword evidence="4" id="KW-0456">Lyase</keyword>
<comment type="caution">
    <text evidence="7">The sequence shown here is derived from an EMBL/GenBank/DDBJ whole genome shotgun (WGS) entry which is preliminary data.</text>
</comment>
<dbReference type="GeneID" id="19155853"/>
<sequence>MADPSTCPPLTPSSIRTAYSKIRPYVHTTPLLTSHSLDAIASAVDPRVFLSDDPPTSFGCSEKTGMSNNDNDNDNLHTGPNFRLFFKCENFQKIGAFKARGAFHAVVRLIEELGVEEVRRRGVVTHSSGNHAQALALAASTFSIPSYIVMPKISTPSKIAGTRLYTPNVIFSGSTSDEREAVVAEVIAEKNAILVPPYDHPDIIIGQGTVGLEMEEQLLQKRLSDIEQSASFRDSAFDAVITPLGGGGLLGGTATWFSDKPETRVFGAEPSFEGGDDGRRGLQAGKRVEHVKTLTIADGLRTPVGVLNFEILSDPTKLEALYAVTEDQIKAAMRLVYERLKVVVEPSAAVGLAVVLFNGGFRARVAEAQRTQNNEDAVWNVGIVFSGGNTTMKAVSKLFAEDLDLRLEGEGQEGGHGEDRNQKTSQSHVHDIVGERHQGTIGADGGKKVEDIAG</sequence>
<gene>
    <name evidence="7" type="ORF">A1O1_00949</name>
</gene>
<evidence type="ECO:0000313" key="8">
    <source>
        <dbReference type="Proteomes" id="UP000019484"/>
    </source>
</evidence>
<dbReference type="Pfam" id="PF00291">
    <property type="entry name" value="PALP"/>
    <property type="match status" value="1"/>
</dbReference>